<accession>A0A931BRB2</accession>
<dbReference type="Proteomes" id="UP000645610">
    <property type="component" value="Unassembled WGS sequence"/>
</dbReference>
<dbReference type="Gene3D" id="2.60.40.10">
    <property type="entry name" value="Immunoglobulins"/>
    <property type="match status" value="1"/>
</dbReference>
<evidence type="ECO:0000259" key="3">
    <source>
        <dbReference type="Pfam" id="PF20009"/>
    </source>
</evidence>
<dbReference type="InterPro" id="IPR045474">
    <property type="entry name" value="GEVED"/>
</dbReference>
<dbReference type="Pfam" id="PF18962">
    <property type="entry name" value="Por_Secre_tail"/>
    <property type="match status" value="1"/>
</dbReference>
<reference evidence="4 5" key="1">
    <citation type="submission" date="2020-11" db="EMBL/GenBank/DDBJ databases">
        <authorList>
            <person name="Kim M.K."/>
        </authorList>
    </citation>
    <scope>NUCLEOTIDE SEQUENCE [LARGE SCALE GENOMIC DNA]</scope>
    <source>
        <strain evidence="4 5">BT439</strain>
    </source>
</reference>
<protein>
    <submittedName>
        <fullName evidence="4">T9SS type A sorting domain-containing protein</fullName>
    </submittedName>
</protein>
<feature type="chain" id="PRO_5037411868" evidence="1">
    <location>
        <begin position="27"/>
        <end position="1891"/>
    </location>
</feature>
<gene>
    <name evidence="4" type="ORF">I2I01_21215</name>
</gene>
<dbReference type="InterPro" id="IPR026444">
    <property type="entry name" value="Secre_tail"/>
</dbReference>
<dbReference type="NCBIfam" id="TIGR04183">
    <property type="entry name" value="Por_Secre_tail"/>
    <property type="match status" value="1"/>
</dbReference>
<dbReference type="RefSeq" id="WP_196288527.1">
    <property type="nucleotide sequence ID" value="NZ_JADQDP010000006.1"/>
</dbReference>
<feature type="domain" description="Secretion system C-terminal sorting" evidence="2">
    <location>
        <begin position="1813"/>
        <end position="1882"/>
    </location>
</feature>
<name>A0A931BRB2_9BACT</name>
<sequence length="1891" mass="186785">MLKPFTSFARLAFLALVGAFALPARGQTYTPVALTGFTHDIIANGTGAVNTTTTADIDGAAATGGTGYTLMAQDYVGPTGQVPNTTTYPASTYPALETSGLITSALNSAITYQLGPYSGNNALRLFGANATGTLSFATPSAASELYVIGTSGNAASTLDVTVNFADGTTQLFAGQVIADWFASSQTNVVREKLGRVSRGDNSVQYTGSPVGPRFYQLKLALNAANVTKNITGITFTKAAAAGNTVLLAVTAGVYPVCAAAPTGLTAAATTTSGGTTALTTACSSTSIYLSVSGVPNQAGYSYQWQSSTNGTSYADISGATSPTYTATGQMAATYYRARVTCLYDGTGGTAVSSAPVQVAQTAFDNCYCTPSSSSGCGTYAQLLKVEIPGTTLSNTSTCSSSPYYTNYTSGAATTATLSPGASYPMSITLGRYAKAGLWIDYDHSGTFDASEYMVVGTNSTNTSGSTATVTPTLNIPSTALTGTTRMRVRTQYYLVSTSYPLDGTSACISTTYGETEDYTITIAPSLACTGTPPAVTATAPAATVCGGTAFTLNATGIAAGTTGLSYQWQSSPAGANTFTNLGAAQTSSAYSVANQTAATDYRVIVTCTASGQAVTSSVVAVAQSPFLSCYCTPVTSGTGTDGITNVTLGPLVSASSATNASPYYTDYSASQTAGTLQIPALFQGGTASVSVTMGSDGTQYSGVWIDFDHSGTFDTSEFFTLGTNAGANGTSVIPVTIPAGALTGQTKMRVRGGNDLVLLSSQSCTAASSATNYGEVEDYLVTIATPVACTGTPAATTATASATSVCGGTAFTLNATGIAAGTTGLSYQWQSSPAGANTFTNLGAAQATTSYSVASQTAATDYRLVVTCTASGQSVNSSVVAVAQNSFLTCYCTVVSTGTNEYIKSVTLPGTPGFTNATNANSTSGYGDFTASTSNTTTLVQGVTYTNGVSVIVRSNNANSQGGLWIDYDHSGTFDASEYTLIGSSSLTATDVTFPVTLTVPASALLGPTRMRVRWRNGVFAATDACVSGSTTWYGESEDYTVTIAACTASPATFSYGTTSSYCVSGTTDPAVVLGTGATAGTFSSTAGLTLDATTGAITLASSTPGTYTVTNTVAASSTLCGGTATTTVTIMAAPTAAFSYGTAATFCVSGTTNPTVTLNTGATAGTFTSTVGLTLNASTGAITLASSTPGTYTVTNTVAAANGCAAVTGTTTVTITNAPTAAFAFPTATTCAGSTATLTPTLSTGAIAGTFTLPAATGLSVDASTGAVTVGPTAAAGTYTVTNTVAAANGCAAATSTATFTLTTQTSAAFSYAAGPYCTSGTTTPTPTITGTAGGAFTATTGLSIDASTGAINLGSSTAGTYTVTYTVPSSATQCGSTATASVTITAPATAAFAYPTATACAGSAATLTPTLGTGATAGTYSLPTATGLSVNATTGVVTVGATAAAGTYTVTNTVAAANGCAAVTSTATFTLTAPSTATFSYPAATYCTSGTTTPTPTITGTTGGTFSSTSGLSINSSTGVISLSGSTAGTYTVTYTVSGGCGSSSTQSVTITAPAVATFSYGTSPTFCVSGTTAPAVVLGTGATAGTFTSTSGLTLNASTGAITLSSSTPGTYTVTNTVAASGGCAAVTATATVTVTPAAIANAGPNVAFCGGATATLGTTAIAGTTYAWVPATGLSSASAAQPTVTLPNTTGAPITSTYTLTAATAGGCTATATVTVTVNPTPATPTITPAYNGSTTTLTSSAATGNQWYLGPNPVPGATGQTLVLTGLPAQLGSYTVTTTNAYGCVSLPSSPLVVTSSAKAAAGTSFHVYPNPTPDGHLLLEFTGYREAVSVQVLNALGQRVYEGNVSGNALGQKQALDLSALPTGVYILQARTASGSLDVHRIVRE</sequence>
<proteinExistence type="predicted"/>
<feature type="domain" description="GEVED" evidence="3">
    <location>
        <begin position="964"/>
        <end position="1043"/>
    </location>
</feature>
<evidence type="ECO:0000256" key="1">
    <source>
        <dbReference type="SAM" id="SignalP"/>
    </source>
</evidence>
<keyword evidence="5" id="KW-1185">Reference proteome</keyword>
<feature type="domain" description="GEVED" evidence="3">
    <location>
        <begin position="702"/>
        <end position="782"/>
    </location>
</feature>
<evidence type="ECO:0000259" key="2">
    <source>
        <dbReference type="Pfam" id="PF18962"/>
    </source>
</evidence>
<comment type="caution">
    <text evidence="4">The sequence shown here is derived from an EMBL/GenBank/DDBJ whole genome shotgun (WGS) entry which is preliminary data.</text>
</comment>
<evidence type="ECO:0000313" key="4">
    <source>
        <dbReference type="EMBL" id="MBF9144175.1"/>
    </source>
</evidence>
<dbReference type="Pfam" id="PF20009">
    <property type="entry name" value="GEVED"/>
    <property type="match status" value="3"/>
</dbReference>
<dbReference type="InterPro" id="IPR013783">
    <property type="entry name" value="Ig-like_fold"/>
</dbReference>
<keyword evidence="1" id="KW-0732">Signal</keyword>
<feature type="domain" description="GEVED" evidence="3">
    <location>
        <begin position="436"/>
        <end position="521"/>
    </location>
</feature>
<organism evidence="4 5">
    <name type="scientific">Hymenobacter properus</name>
    <dbReference type="NCBI Taxonomy" id="2791026"/>
    <lineage>
        <taxon>Bacteria</taxon>
        <taxon>Pseudomonadati</taxon>
        <taxon>Bacteroidota</taxon>
        <taxon>Cytophagia</taxon>
        <taxon>Cytophagales</taxon>
        <taxon>Hymenobacteraceae</taxon>
        <taxon>Hymenobacter</taxon>
    </lineage>
</organism>
<dbReference type="EMBL" id="JADQDP010000006">
    <property type="protein sequence ID" value="MBF9144175.1"/>
    <property type="molecule type" value="Genomic_DNA"/>
</dbReference>
<feature type="signal peptide" evidence="1">
    <location>
        <begin position="1"/>
        <end position="26"/>
    </location>
</feature>
<evidence type="ECO:0000313" key="5">
    <source>
        <dbReference type="Proteomes" id="UP000645610"/>
    </source>
</evidence>
<dbReference type="Gene3D" id="2.60.40.2700">
    <property type="match status" value="1"/>
</dbReference>